<keyword evidence="15" id="KW-1278">Translocase</keyword>
<evidence type="ECO:0000259" key="32">
    <source>
        <dbReference type="PROSITE" id="PS50893"/>
    </source>
</evidence>
<keyword evidence="9" id="KW-0597">Phosphoprotein</keyword>
<keyword evidence="8" id="KW-1003">Cell membrane</keyword>
<dbReference type="PROSITE" id="PS00211">
    <property type="entry name" value="ABC_TRANSPORTER_1"/>
    <property type="match status" value="2"/>
</dbReference>
<keyword evidence="17" id="KW-0333">Golgi apparatus</keyword>
<evidence type="ECO:0000313" key="34">
    <source>
        <dbReference type="EMBL" id="KAK7090781.1"/>
    </source>
</evidence>
<feature type="transmembrane region" description="Helical" evidence="31">
    <location>
        <begin position="1209"/>
        <end position="1228"/>
    </location>
</feature>
<protein>
    <recommendedName>
        <fullName evidence="28">ATP-binding cassette sub-family C member 5</fullName>
        <ecNumber evidence="6">7.6.2.2</ecNumber>
    </recommendedName>
    <alternativeName>
        <fullName evidence="29">Multidrug resistance-associated protein 5</fullName>
    </alternativeName>
</protein>
<dbReference type="SUPFAM" id="SSF90123">
    <property type="entry name" value="ABC transporter transmembrane region"/>
    <property type="match status" value="2"/>
</dbReference>
<dbReference type="FunFam" id="1.20.1560.10:FF:000015">
    <property type="entry name" value="multidrug resistance-associated protein 5 isoform X1"/>
    <property type="match status" value="1"/>
</dbReference>
<evidence type="ECO:0000256" key="8">
    <source>
        <dbReference type="ARBA" id="ARBA00022475"/>
    </source>
</evidence>
<evidence type="ECO:0000256" key="9">
    <source>
        <dbReference type="ARBA" id="ARBA00022553"/>
    </source>
</evidence>
<evidence type="ECO:0000256" key="25">
    <source>
        <dbReference type="ARBA" id="ARBA00052576"/>
    </source>
</evidence>
<evidence type="ECO:0000256" key="16">
    <source>
        <dbReference type="ARBA" id="ARBA00022989"/>
    </source>
</evidence>
<dbReference type="InterPro" id="IPR003439">
    <property type="entry name" value="ABC_transporter-like_ATP-bd"/>
</dbReference>
<dbReference type="FunFam" id="3.40.50.300:FF:000605">
    <property type="entry name" value="multidrug resistance-associated protein 5 isoform X1"/>
    <property type="match status" value="1"/>
</dbReference>
<dbReference type="GO" id="GO:0016887">
    <property type="term" value="F:ATP hydrolysis activity"/>
    <property type="evidence" value="ECO:0007669"/>
    <property type="project" value="InterPro"/>
</dbReference>
<keyword evidence="18 31" id="KW-0472">Membrane</keyword>
<keyword evidence="14" id="KW-0067">ATP-binding</keyword>
<dbReference type="GO" id="GO:0010008">
    <property type="term" value="C:endosome membrane"/>
    <property type="evidence" value="ECO:0007669"/>
    <property type="project" value="UniProtKB-SubCell"/>
</dbReference>
<dbReference type="SMART" id="SM00382">
    <property type="entry name" value="AAA"/>
    <property type="match status" value="2"/>
</dbReference>
<dbReference type="CDD" id="cd03250">
    <property type="entry name" value="ABCC_MRP_domain1"/>
    <property type="match status" value="1"/>
</dbReference>
<feature type="region of interest" description="Disordered" evidence="30">
    <location>
        <begin position="1"/>
        <end position="185"/>
    </location>
</feature>
<feature type="compositionally biased region" description="Basic and acidic residues" evidence="30">
    <location>
        <begin position="736"/>
        <end position="747"/>
    </location>
</feature>
<feature type="transmembrane region" description="Helical" evidence="31">
    <location>
        <begin position="608"/>
        <end position="628"/>
    </location>
</feature>
<evidence type="ECO:0000256" key="4">
    <source>
        <dbReference type="ARBA" id="ARBA00004608"/>
    </source>
</evidence>
<evidence type="ECO:0000259" key="33">
    <source>
        <dbReference type="PROSITE" id="PS50929"/>
    </source>
</evidence>
<keyword evidence="12" id="KW-0547">Nucleotide-binding</keyword>
<proteinExistence type="inferred from homology"/>
<evidence type="ECO:0000256" key="7">
    <source>
        <dbReference type="ARBA" id="ARBA00022448"/>
    </source>
</evidence>
<comment type="catalytic activity">
    <reaction evidence="21">
        <text>ATP + H2O + xenobioticSide 1 = ADP + phosphate + xenobioticSide 2.</text>
        <dbReference type="EC" id="7.6.2.2"/>
    </reaction>
</comment>
<accession>A0AAN9G0M3</accession>
<comment type="similarity">
    <text evidence="5">Belongs to the ABC transporter superfamily. ABCC family. Conjugate transporter (TC 3.A.1.208) subfamily.</text>
</comment>
<keyword evidence="35" id="KW-1185">Reference proteome</keyword>
<gene>
    <name evidence="34" type="ORF">V1264_010537</name>
</gene>
<dbReference type="InterPro" id="IPR003593">
    <property type="entry name" value="AAA+_ATPase"/>
</dbReference>
<feature type="domain" description="ABC transporter" evidence="32">
    <location>
        <begin position="1414"/>
        <end position="1648"/>
    </location>
</feature>
<comment type="catalytic activity">
    <reaction evidence="23">
        <text>N-acetyl-L-aspartyl-L-glutamate(in) + ATP + H2O = N-acetyl-L-aspartyl-L-glutamate(out) + ADP + phosphate + H(+)</text>
        <dbReference type="Rhea" id="RHEA:66728"/>
        <dbReference type="ChEBI" id="CHEBI:15377"/>
        <dbReference type="ChEBI" id="CHEBI:15378"/>
        <dbReference type="ChEBI" id="CHEBI:30616"/>
        <dbReference type="ChEBI" id="CHEBI:43474"/>
        <dbReference type="ChEBI" id="CHEBI:76931"/>
        <dbReference type="ChEBI" id="CHEBI:456216"/>
    </reaction>
    <physiologicalReaction direction="left-to-right" evidence="23">
        <dbReference type="Rhea" id="RHEA:66729"/>
    </physiologicalReaction>
</comment>
<feature type="transmembrane region" description="Helical" evidence="31">
    <location>
        <begin position="1234"/>
        <end position="1253"/>
    </location>
</feature>
<evidence type="ECO:0000256" key="13">
    <source>
        <dbReference type="ARBA" id="ARBA00022753"/>
    </source>
</evidence>
<comment type="subcellular location">
    <subcellularLocation>
        <location evidence="1">Apical cell membrane</location>
        <topology evidence="1">Multi-pass membrane protein</topology>
    </subcellularLocation>
    <subcellularLocation>
        <location evidence="3">Basolateral cell membrane</location>
        <topology evidence="3">Multi-pass membrane protein</topology>
    </subcellularLocation>
    <subcellularLocation>
        <location evidence="2">Cytoplasmic granule</location>
    </subcellularLocation>
    <subcellularLocation>
        <location evidence="4">Endosome membrane</location>
    </subcellularLocation>
    <subcellularLocation>
        <location evidence="20">Golgi apparatus lumen</location>
    </subcellularLocation>
</comment>
<evidence type="ECO:0000256" key="24">
    <source>
        <dbReference type="ARBA" id="ARBA00051604"/>
    </source>
</evidence>
<evidence type="ECO:0000256" key="19">
    <source>
        <dbReference type="ARBA" id="ARBA00023180"/>
    </source>
</evidence>
<reference evidence="34 35" key="1">
    <citation type="submission" date="2024-02" db="EMBL/GenBank/DDBJ databases">
        <title>Chromosome-scale genome assembly of the rough periwinkle Littorina saxatilis.</title>
        <authorList>
            <person name="De Jode A."/>
            <person name="Faria R."/>
            <person name="Formenti G."/>
            <person name="Sims Y."/>
            <person name="Smith T.P."/>
            <person name="Tracey A."/>
            <person name="Wood J.M.D."/>
            <person name="Zagrodzka Z.B."/>
            <person name="Johannesson K."/>
            <person name="Butlin R.K."/>
            <person name="Leder E.H."/>
        </authorList>
    </citation>
    <scope>NUCLEOTIDE SEQUENCE [LARGE SCALE GENOMIC DNA]</scope>
    <source>
        <strain evidence="34">Snail1</strain>
        <tissue evidence="34">Muscle</tissue>
    </source>
</reference>
<feature type="compositionally biased region" description="Basic and acidic residues" evidence="30">
    <location>
        <begin position="59"/>
        <end position="91"/>
    </location>
</feature>
<keyword evidence="16 31" id="KW-1133">Transmembrane helix</keyword>
<dbReference type="Gene3D" id="1.20.1560.10">
    <property type="entry name" value="ABC transporter type 1, transmembrane domain"/>
    <property type="match status" value="2"/>
</dbReference>
<dbReference type="InterPro" id="IPR011527">
    <property type="entry name" value="ABC1_TM_dom"/>
</dbReference>
<comment type="catalytic activity">
    <reaction evidence="25">
        <text>N-acetyl-L-aspartyl-L-glutamyl-L-glutamate(in) + ATP + H2O = N-acetyl-L-aspartyl-L-glutamyl-L-glutamate(out) + ADP + phosphate + H(+)</text>
        <dbReference type="Rhea" id="RHEA:66732"/>
        <dbReference type="ChEBI" id="CHEBI:15377"/>
        <dbReference type="ChEBI" id="CHEBI:15378"/>
        <dbReference type="ChEBI" id="CHEBI:30616"/>
        <dbReference type="ChEBI" id="CHEBI:43474"/>
        <dbReference type="ChEBI" id="CHEBI:76935"/>
        <dbReference type="ChEBI" id="CHEBI:456216"/>
    </reaction>
    <physiologicalReaction direction="left-to-right" evidence="25">
        <dbReference type="Rhea" id="RHEA:66733"/>
    </physiologicalReaction>
</comment>
<keyword evidence="10 31" id="KW-0812">Transmembrane</keyword>
<evidence type="ECO:0000256" key="29">
    <source>
        <dbReference type="ARBA" id="ARBA00082793"/>
    </source>
</evidence>
<dbReference type="CDD" id="cd03244">
    <property type="entry name" value="ABCC_MRP_domain2"/>
    <property type="match status" value="1"/>
</dbReference>
<feature type="compositionally biased region" description="Basic and acidic residues" evidence="30">
    <location>
        <begin position="714"/>
        <end position="724"/>
    </location>
</feature>
<dbReference type="Pfam" id="PF00664">
    <property type="entry name" value="ABC_membrane"/>
    <property type="match status" value="2"/>
</dbReference>
<keyword evidence="11" id="KW-0677">Repeat</keyword>
<comment type="catalytic activity">
    <reaction evidence="27">
        <text>3',5'-cyclic GMP(in) + ATP + H2O = 3',5'-cyclic GMP(out) + ADP + phosphate + H(+)</text>
        <dbReference type="Rhea" id="RHEA:66188"/>
        <dbReference type="ChEBI" id="CHEBI:15377"/>
        <dbReference type="ChEBI" id="CHEBI:15378"/>
        <dbReference type="ChEBI" id="CHEBI:30616"/>
        <dbReference type="ChEBI" id="CHEBI:43474"/>
        <dbReference type="ChEBI" id="CHEBI:57746"/>
        <dbReference type="ChEBI" id="CHEBI:456216"/>
    </reaction>
    <physiologicalReaction direction="left-to-right" evidence="27">
        <dbReference type="Rhea" id="RHEA:66189"/>
    </physiologicalReaction>
</comment>
<dbReference type="PROSITE" id="PS50893">
    <property type="entry name" value="ABC_TRANSPORTER_2"/>
    <property type="match status" value="2"/>
</dbReference>
<keyword evidence="7" id="KW-0813">Transport</keyword>
<evidence type="ECO:0000256" key="23">
    <source>
        <dbReference type="ARBA" id="ARBA00050745"/>
    </source>
</evidence>
<feature type="transmembrane region" description="Helical" evidence="31">
    <location>
        <begin position="1070"/>
        <end position="1092"/>
    </location>
</feature>
<sequence length="1656" mass="181556">MNGDSESHSGSGDTNPGAPGEQGTVPPTNHDLSSASQGASSPAGENTTKDGGPGNCDSKSNHSDTKKVSAEPTKDVRSTSHDTDSTSHDTELGSSDPTKDVCSTSHDTDSASHDRKPGSNETTKDSSAADHDTNSESCDERTTNKNESLAKTDVPVDTSVLSSRDTHGLNGDLKSSNHDSSVNRDHEMRIDLEEAESDTGKDRGAEAENARLLPNGRTDAEDVSTETVEAGISADETEVMEDVTEDFDGRLENLTQSILDLQGKSEAGAYFESVPYVRRRGINKYKPVLKTLIPVRGKASKEVLPISNVGCINFCTFGWVTPIVWKVYKKGVDSLKAYKLSELDSAETHAQRLERFWDEELEKRGPEEASFKRVILRAFRTRLLCTLLFITFFVMFSLFNPIFLIRSFLEYLSKEDVDISEGLAYVAGMCFCELMRSLTISISWNINYQAGLRIRAGAMTLLYKKILNLKSLKNKTVGELVNLVGNDSQRIFEALAVGPLVLSGPIAMTAGCIYAIYYLGPWALVGCAVFVGFYPFNTFVSRLTTYLRRKGIFITDKRVRMMNELLTCIKLIKMYAWEKPFAKKIADIRLEERKILEKSAMVQSISTGTAIMVPSMAATLTFIGLVLAGNDLTAAKAFSFVALLNSMRFVLAVLPYGIKALSEVTVALNRFTDILLMEEMKPTKGSRPPSNIAVEIKDATMAWGAVGDVNPEMPEAKKKQDVKNGKGKKKSTGGGDEEKQTMLKDDATNPMLSDSTAEQSTLNNITFSVPKGKLLGVCGSVGSGKSSVIQAILGRMERVSGTISVGGSLAYVPQQAWIMNATARENILFGSPYDEEKYNTVVEACALQTDFDSLITGDLTEIGERGINVSGGQKQRISLARALYSDNDIYLLDDPLSAVDIHIGRHIFTKCISGVLARKSVIFVTHQLQYLPQCDNIIFLKDGQVVESGHHDDLMTQNGEYASLMRVYYKEHTSGVEEGEEASGELHASSQRTAGIERALSCTSSATDSHDDKHRVLIERAFSVNSKVSTTEEVVAKTEQSEGAQKTEGKLIAAEESNKGGLGFQVIKDYVKACGGFCIIFGLFLLFLITIATQNSSSMFLTYWLGQGSGNTTIQVGNKTMISQSMSDHPMLSTFMLIYGMTVVAMIIFLVIKGVAFMKVTLKASSNMHDDVFGKILRCPMSFFDTTPIGRIVNRFSADMDEVDVRLPLTAEVFLGNVLHVLFSLGLITYVAPWFLIAIVPLFILFIVIFRIFTQTVREIKRLDMVSRSPLISHITASVQGINTIHAYSRSSQFLKKYCDLLNSNSVPFVMFFISNRWLALRLDLISMAVTSITGLIIVLTNDTITPAMAGLALSSSVQMTGLFQFTVRLAIETEARFTSVQRIFDYSKTVEPEAASIIPDKRPSNGWPKKGAITFNKVQMRYRESLPLTLKGVSFKVNPKEKIGIVGRTGSGKSTLGVVLFRLVELSGGSIKIDDLDIGMIGLEDLRSKLSIIPQDPVLFVGTVRYNLDPFNQHADEELWTALGKCHIKDAIAALDQKLDAPVVENGENFSVGERQLLCMARALLRHSKILMLDEATAAIDTETDALVQATLREAFVDCTMLIIAHRLNTVLSCDKILVMDDGKVAEFDRPSVLMSKPESPFRTMLEASEGSGLA</sequence>
<evidence type="ECO:0000256" key="21">
    <source>
        <dbReference type="ARBA" id="ARBA00034018"/>
    </source>
</evidence>
<feature type="compositionally biased region" description="Low complexity" evidence="30">
    <location>
        <begin position="33"/>
        <end position="44"/>
    </location>
</feature>
<evidence type="ECO:0000256" key="30">
    <source>
        <dbReference type="SAM" id="MobiDB-lite"/>
    </source>
</evidence>
<evidence type="ECO:0000256" key="26">
    <source>
        <dbReference type="ARBA" id="ARBA00052708"/>
    </source>
</evidence>
<evidence type="ECO:0000256" key="15">
    <source>
        <dbReference type="ARBA" id="ARBA00022967"/>
    </source>
</evidence>
<comment type="catalytic activity">
    <reaction evidence="26">
        <text>N-acetyl-L-aspartate(in) + ATP + H2O = N-acetyl-L-aspartate(out) + ADP + phosphate + H(+)</text>
        <dbReference type="Rhea" id="RHEA:66744"/>
        <dbReference type="ChEBI" id="CHEBI:15377"/>
        <dbReference type="ChEBI" id="CHEBI:15378"/>
        <dbReference type="ChEBI" id="CHEBI:16953"/>
        <dbReference type="ChEBI" id="CHEBI:30616"/>
        <dbReference type="ChEBI" id="CHEBI:43474"/>
        <dbReference type="ChEBI" id="CHEBI:456216"/>
    </reaction>
    <physiologicalReaction direction="left-to-right" evidence="26">
        <dbReference type="Rhea" id="RHEA:66745"/>
    </physiologicalReaction>
</comment>
<name>A0AAN9G0M3_9CAEN</name>
<dbReference type="PANTHER" id="PTHR24223">
    <property type="entry name" value="ATP-BINDING CASSETTE SUB-FAMILY C"/>
    <property type="match status" value="1"/>
</dbReference>
<dbReference type="GO" id="GO:0016324">
    <property type="term" value="C:apical plasma membrane"/>
    <property type="evidence" value="ECO:0007669"/>
    <property type="project" value="UniProtKB-SubCell"/>
</dbReference>
<dbReference type="InterPro" id="IPR017871">
    <property type="entry name" value="ABC_transporter-like_CS"/>
</dbReference>
<evidence type="ECO:0000256" key="18">
    <source>
        <dbReference type="ARBA" id="ARBA00023136"/>
    </source>
</evidence>
<evidence type="ECO:0000256" key="5">
    <source>
        <dbReference type="ARBA" id="ARBA00009726"/>
    </source>
</evidence>
<dbReference type="GO" id="GO:0008559">
    <property type="term" value="F:ABC-type xenobiotic transporter activity"/>
    <property type="evidence" value="ECO:0007669"/>
    <property type="project" value="UniProtKB-EC"/>
</dbReference>
<feature type="region of interest" description="Disordered" evidence="30">
    <location>
        <begin position="708"/>
        <end position="758"/>
    </location>
</feature>
<evidence type="ECO:0000256" key="20">
    <source>
        <dbReference type="ARBA" id="ARBA00023769"/>
    </source>
</evidence>
<feature type="transmembrane region" description="Helical" evidence="31">
    <location>
        <begin position="494"/>
        <end position="516"/>
    </location>
</feature>
<dbReference type="CDD" id="cd18592">
    <property type="entry name" value="ABC_6TM_MRP5_8_9_D1"/>
    <property type="match status" value="1"/>
</dbReference>
<comment type="catalytic activity">
    <reaction evidence="24">
        <text>3',5'-cyclic AMP(in) + ATP + H2O = 3',5'-cyclic AMP(out) + ADP + phosphate + H(+)</text>
        <dbReference type="Rhea" id="RHEA:66184"/>
        <dbReference type="ChEBI" id="CHEBI:15377"/>
        <dbReference type="ChEBI" id="CHEBI:15378"/>
        <dbReference type="ChEBI" id="CHEBI:30616"/>
        <dbReference type="ChEBI" id="CHEBI:43474"/>
        <dbReference type="ChEBI" id="CHEBI:58165"/>
        <dbReference type="ChEBI" id="CHEBI:456216"/>
    </reaction>
    <physiologicalReaction direction="left-to-right" evidence="24">
        <dbReference type="Rhea" id="RHEA:66185"/>
    </physiologicalReaction>
</comment>
<dbReference type="CDD" id="cd18599">
    <property type="entry name" value="ABC_6TM_MRP5_8_9_D2"/>
    <property type="match status" value="1"/>
</dbReference>
<dbReference type="InterPro" id="IPR027417">
    <property type="entry name" value="P-loop_NTPase"/>
</dbReference>
<feature type="transmembrane region" description="Helical" evidence="31">
    <location>
        <begin position="383"/>
        <end position="403"/>
    </location>
</feature>
<dbReference type="SUPFAM" id="SSF52540">
    <property type="entry name" value="P-loop containing nucleoside triphosphate hydrolases"/>
    <property type="match status" value="2"/>
</dbReference>
<organism evidence="34 35">
    <name type="scientific">Littorina saxatilis</name>
    <dbReference type="NCBI Taxonomy" id="31220"/>
    <lineage>
        <taxon>Eukaryota</taxon>
        <taxon>Metazoa</taxon>
        <taxon>Spiralia</taxon>
        <taxon>Lophotrochozoa</taxon>
        <taxon>Mollusca</taxon>
        <taxon>Gastropoda</taxon>
        <taxon>Caenogastropoda</taxon>
        <taxon>Littorinimorpha</taxon>
        <taxon>Littorinoidea</taxon>
        <taxon>Littorinidae</taxon>
        <taxon>Littorina</taxon>
    </lineage>
</organism>
<keyword evidence="13" id="KW-0967">Endosome</keyword>
<evidence type="ECO:0000256" key="10">
    <source>
        <dbReference type="ARBA" id="ARBA00022692"/>
    </source>
</evidence>
<feature type="compositionally biased region" description="Basic and acidic residues" evidence="30">
    <location>
        <begin position="175"/>
        <end position="185"/>
    </location>
</feature>
<evidence type="ECO:0000313" key="35">
    <source>
        <dbReference type="Proteomes" id="UP001374579"/>
    </source>
</evidence>
<comment type="catalytic activity">
    <reaction evidence="22">
        <text>(2S)-2-[5-amino-1-(beta-D-ribosyl)imidazole-4-carboxamido]succinate(in) + ATP + H2O = (2S)-2-[5-amino-1-(beta-D-ribosyl)imidazole-4-carboxamido]succinate(out) + ADP + phosphate + H(+)</text>
        <dbReference type="Rhea" id="RHEA:66752"/>
        <dbReference type="ChEBI" id="CHEBI:15377"/>
        <dbReference type="ChEBI" id="CHEBI:15378"/>
        <dbReference type="ChEBI" id="CHEBI:30616"/>
        <dbReference type="ChEBI" id="CHEBI:43474"/>
        <dbReference type="ChEBI" id="CHEBI:167466"/>
        <dbReference type="ChEBI" id="CHEBI:456216"/>
    </reaction>
    <physiologicalReaction direction="left-to-right" evidence="22">
        <dbReference type="Rhea" id="RHEA:66753"/>
    </physiologicalReaction>
</comment>
<dbReference type="PROSITE" id="PS50929">
    <property type="entry name" value="ABC_TM1F"/>
    <property type="match status" value="2"/>
</dbReference>
<dbReference type="InterPro" id="IPR036640">
    <property type="entry name" value="ABC1_TM_sf"/>
</dbReference>
<feature type="domain" description="ABC transporter" evidence="32">
    <location>
        <begin position="743"/>
        <end position="967"/>
    </location>
</feature>
<dbReference type="FunFam" id="1.20.1560.10:FF:000012">
    <property type="entry name" value="ATP binding cassette subfamily C member 5"/>
    <property type="match status" value="1"/>
</dbReference>
<feature type="domain" description="ABC transmembrane type-1" evidence="33">
    <location>
        <begin position="387"/>
        <end position="663"/>
    </location>
</feature>
<evidence type="ECO:0000256" key="27">
    <source>
        <dbReference type="ARBA" id="ARBA00052963"/>
    </source>
</evidence>
<feature type="compositionally biased region" description="Basic and acidic residues" evidence="30">
    <location>
        <begin position="106"/>
        <end position="150"/>
    </location>
</feature>
<feature type="transmembrane region" description="Helical" evidence="31">
    <location>
        <begin position="423"/>
        <end position="446"/>
    </location>
</feature>
<evidence type="ECO:0000256" key="22">
    <source>
        <dbReference type="ARBA" id="ARBA00050661"/>
    </source>
</evidence>
<evidence type="ECO:0000256" key="2">
    <source>
        <dbReference type="ARBA" id="ARBA00004463"/>
    </source>
</evidence>
<comment type="caution">
    <text evidence="34">The sequence shown here is derived from an EMBL/GenBank/DDBJ whole genome shotgun (WGS) entry which is preliminary data.</text>
</comment>
<dbReference type="EMBL" id="JBAMIC010000024">
    <property type="protein sequence ID" value="KAK7090781.1"/>
    <property type="molecule type" value="Genomic_DNA"/>
</dbReference>
<dbReference type="Gene3D" id="3.40.50.300">
    <property type="entry name" value="P-loop containing nucleotide triphosphate hydrolases"/>
    <property type="match status" value="2"/>
</dbReference>
<evidence type="ECO:0000256" key="3">
    <source>
        <dbReference type="ARBA" id="ARBA00004554"/>
    </source>
</evidence>
<dbReference type="GO" id="GO:0005524">
    <property type="term" value="F:ATP binding"/>
    <property type="evidence" value="ECO:0007669"/>
    <property type="project" value="UniProtKB-KW"/>
</dbReference>
<dbReference type="EC" id="7.6.2.2" evidence="6"/>
<dbReference type="InterPro" id="IPR050173">
    <property type="entry name" value="ABC_transporter_C-like"/>
</dbReference>
<evidence type="ECO:0000256" key="1">
    <source>
        <dbReference type="ARBA" id="ARBA00004424"/>
    </source>
</evidence>
<dbReference type="FunFam" id="3.40.50.300:FF:000074">
    <property type="entry name" value="Multidrug resistance-associated protein 5 isoform 1"/>
    <property type="match status" value="1"/>
</dbReference>
<feature type="transmembrane region" description="Helical" evidence="31">
    <location>
        <begin position="522"/>
        <end position="540"/>
    </location>
</feature>
<evidence type="ECO:0000256" key="17">
    <source>
        <dbReference type="ARBA" id="ARBA00023034"/>
    </source>
</evidence>
<feature type="domain" description="ABC transmembrane type-1" evidence="33">
    <location>
        <begin position="1081"/>
        <end position="1376"/>
    </location>
</feature>
<evidence type="ECO:0000256" key="28">
    <source>
        <dbReference type="ARBA" id="ARBA00069159"/>
    </source>
</evidence>
<evidence type="ECO:0000256" key="31">
    <source>
        <dbReference type="SAM" id="Phobius"/>
    </source>
</evidence>
<dbReference type="GO" id="GO:0005796">
    <property type="term" value="C:Golgi lumen"/>
    <property type="evidence" value="ECO:0007669"/>
    <property type="project" value="UniProtKB-SubCell"/>
</dbReference>
<feature type="transmembrane region" description="Helical" evidence="31">
    <location>
        <begin position="1319"/>
        <end position="1340"/>
    </location>
</feature>
<dbReference type="Proteomes" id="UP001374579">
    <property type="component" value="Unassembled WGS sequence"/>
</dbReference>
<evidence type="ECO:0000256" key="11">
    <source>
        <dbReference type="ARBA" id="ARBA00022737"/>
    </source>
</evidence>
<evidence type="ECO:0000256" key="14">
    <source>
        <dbReference type="ARBA" id="ARBA00022840"/>
    </source>
</evidence>
<dbReference type="PANTHER" id="PTHR24223:SF447">
    <property type="entry name" value="MULTIDRUG RESISTANCE-ASSOCIATED PROTEIN 5"/>
    <property type="match status" value="1"/>
</dbReference>
<evidence type="ECO:0000256" key="12">
    <source>
        <dbReference type="ARBA" id="ARBA00022741"/>
    </source>
</evidence>
<evidence type="ECO:0000256" key="6">
    <source>
        <dbReference type="ARBA" id="ARBA00012191"/>
    </source>
</evidence>
<dbReference type="Pfam" id="PF00005">
    <property type="entry name" value="ABC_tran"/>
    <property type="match status" value="2"/>
</dbReference>
<dbReference type="GO" id="GO:0016323">
    <property type="term" value="C:basolateral plasma membrane"/>
    <property type="evidence" value="ECO:0007669"/>
    <property type="project" value="UniProtKB-SubCell"/>
</dbReference>
<feature type="transmembrane region" description="Helical" evidence="31">
    <location>
        <begin position="1136"/>
        <end position="1158"/>
    </location>
</feature>
<keyword evidence="19" id="KW-0325">Glycoprotein</keyword>